<feature type="chain" id="PRO_5015126188" evidence="2">
    <location>
        <begin position="23"/>
        <end position="213"/>
    </location>
</feature>
<dbReference type="EMBL" id="PXYL01000008">
    <property type="protein sequence ID" value="PSJ59288.1"/>
    <property type="molecule type" value="Genomic_DNA"/>
</dbReference>
<dbReference type="SMART" id="SM00028">
    <property type="entry name" value="TPR"/>
    <property type="match status" value="3"/>
</dbReference>
<dbReference type="InterPro" id="IPR019734">
    <property type="entry name" value="TPR_rpt"/>
</dbReference>
<dbReference type="RefSeq" id="WP_106725173.1">
    <property type="nucleotide sequence ID" value="NZ_PXYL01000008.1"/>
</dbReference>
<accession>A0A2P7S9W5</accession>
<feature type="signal peptide" evidence="2">
    <location>
        <begin position="1"/>
        <end position="22"/>
    </location>
</feature>
<dbReference type="OrthoDB" id="9815010at2"/>
<dbReference type="SUPFAM" id="SSF48452">
    <property type="entry name" value="TPR-like"/>
    <property type="match status" value="1"/>
</dbReference>
<dbReference type="AlphaFoldDB" id="A0A2P7S9W5"/>
<reference evidence="3 4" key="1">
    <citation type="submission" date="2018-03" db="EMBL/GenBank/DDBJ databases">
        <title>The draft genome of Mesorhizobium soli JCM 19897.</title>
        <authorList>
            <person name="Li L."/>
            <person name="Liu L."/>
            <person name="Liang L."/>
            <person name="Wang T."/>
            <person name="Zhang X."/>
        </authorList>
    </citation>
    <scope>NUCLEOTIDE SEQUENCE [LARGE SCALE GENOMIC DNA]</scope>
    <source>
        <strain evidence="3 4">JCM 19897</strain>
    </source>
</reference>
<evidence type="ECO:0000313" key="3">
    <source>
        <dbReference type="EMBL" id="PSJ59288.1"/>
    </source>
</evidence>
<evidence type="ECO:0000256" key="2">
    <source>
        <dbReference type="SAM" id="SignalP"/>
    </source>
</evidence>
<dbReference type="InterPro" id="IPR011990">
    <property type="entry name" value="TPR-like_helical_dom_sf"/>
</dbReference>
<evidence type="ECO:0000256" key="1">
    <source>
        <dbReference type="SAM" id="MobiDB-lite"/>
    </source>
</evidence>
<feature type="region of interest" description="Disordered" evidence="1">
    <location>
        <begin position="20"/>
        <end position="53"/>
    </location>
</feature>
<evidence type="ECO:0000313" key="4">
    <source>
        <dbReference type="Proteomes" id="UP000240653"/>
    </source>
</evidence>
<proteinExistence type="predicted"/>
<keyword evidence="4" id="KW-1185">Reference proteome</keyword>
<dbReference type="Gene3D" id="1.25.40.10">
    <property type="entry name" value="Tetratricopeptide repeat domain"/>
    <property type="match status" value="1"/>
</dbReference>
<organism evidence="3 4">
    <name type="scientific">Pseudaminobacter soli</name>
    <name type="common">ex Li et al. 2025</name>
    <dbReference type="NCBI Taxonomy" id="1295366"/>
    <lineage>
        <taxon>Bacteria</taxon>
        <taxon>Pseudomonadati</taxon>
        <taxon>Pseudomonadota</taxon>
        <taxon>Alphaproteobacteria</taxon>
        <taxon>Hyphomicrobiales</taxon>
        <taxon>Phyllobacteriaceae</taxon>
        <taxon>Pseudaminobacter</taxon>
    </lineage>
</organism>
<comment type="caution">
    <text evidence="3">The sequence shown here is derived from an EMBL/GenBank/DDBJ whole genome shotgun (WGS) entry which is preliminary data.</text>
</comment>
<gene>
    <name evidence="3" type="ORF">C7I85_16890</name>
</gene>
<sequence>MRSVFAVFLGLMVATGTMPASAQSELPEQGDPLAPPPSSDSPAPRPKEQAVPRAPVTLDSLFADLKRERNEKAAARIAARIQSRWDHSGSASVDLMMGWAQKAMEQQKFDVALDFLDQIVTLAPNYAEGWNRRATVHFLMQSYGKSMTDIEHTLRLEPRHFGAMAGLAVIMEMRGRKQLALEAWQKVLDVYPMMRNAQNRVTTLSEELAGEAI</sequence>
<dbReference type="Proteomes" id="UP000240653">
    <property type="component" value="Unassembled WGS sequence"/>
</dbReference>
<name>A0A2P7S9W5_9HYPH</name>
<protein>
    <submittedName>
        <fullName evidence="3">Uncharacterized protein</fullName>
    </submittedName>
</protein>
<keyword evidence="2" id="KW-0732">Signal</keyword>